<reference evidence="1" key="1">
    <citation type="submission" date="2023-03" db="EMBL/GenBank/DDBJ databases">
        <authorList>
            <person name="Steffen K."/>
            <person name="Cardenas P."/>
        </authorList>
    </citation>
    <scope>NUCLEOTIDE SEQUENCE</scope>
</reference>
<sequence length="39" mass="4544">MCVCVCVRVCACVMRRNKTTLLEKKYFVKLTKFTNKTLA</sequence>
<organism evidence="1 2">
    <name type="scientific">Geodia barretti</name>
    <name type="common">Barrett's horny sponge</name>
    <dbReference type="NCBI Taxonomy" id="519541"/>
    <lineage>
        <taxon>Eukaryota</taxon>
        <taxon>Metazoa</taxon>
        <taxon>Porifera</taxon>
        <taxon>Demospongiae</taxon>
        <taxon>Heteroscleromorpha</taxon>
        <taxon>Tetractinellida</taxon>
        <taxon>Astrophorina</taxon>
        <taxon>Geodiidae</taxon>
        <taxon>Geodia</taxon>
    </lineage>
</organism>
<proteinExistence type="predicted"/>
<protein>
    <submittedName>
        <fullName evidence="1">Uncharacterized protein</fullName>
    </submittedName>
</protein>
<dbReference type="AlphaFoldDB" id="A0AA35T4X8"/>
<keyword evidence="2" id="KW-1185">Reference proteome</keyword>
<gene>
    <name evidence="1" type="ORF">GBAR_LOCUS22824</name>
</gene>
<name>A0AA35T4X8_GEOBA</name>
<dbReference type="Proteomes" id="UP001174909">
    <property type="component" value="Unassembled WGS sequence"/>
</dbReference>
<dbReference type="EMBL" id="CASHTH010003161">
    <property type="protein sequence ID" value="CAI8041073.1"/>
    <property type="molecule type" value="Genomic_DNA"/>
</dbReference>
<evidence type="ECO:0000313" key="1">
    <source>
        <dbReference type="EMBL" id="CAI8041073.1"/>
    </source>
</evidence>
<accession>A0AA35T4X8</accession>
<evidence type="ECO:0000313" key="2">
    <source>
        <dbReference type="Proteomes" id="UP001174909"/>
    </source>
</evidence>
<comment type="caution">
    <text evidence="1">The sequence shown here is derived from an EMBL/GenBank/DDBJ whole genome shotgun (WGS) entry which is preliminary data.</text>
</comment>